<dbReference type="Proteomes" id="UP000681722">
    <property type="component" value="Unassembled WGS sequence"/>
</dbReference>
<dbReference type="EMBL" id="CAJNOK010004771">
    <property type="protein sequence ID" value="CAF0949115.1"/>
    <property type="molecule type" value="Genomic_DNA"/>
</dbReference>
<dbReference type="EMBL" id="CAJNOQ010002003">
    <property type="protein sequence ID" value="CAF0932518.1"/>
    <property type="molecule type" value="Genomic_DNA"/>
</dbReference>
<evidence type="ECO:0000313" key="5">
    <source>
        <dbReference type="Proteomes" id="UP000663829"/>
    </source>
</evidence>
<evidence type="ECO:0000313" key="4">
    <source>
        <dbReference type="EMBL" id="CAF3723508.1"/>
    </source>
</evidence>
<sequence>MAVAGEHYNQLIDDDVQKMAMLEQLEWIGNVGGGGSTLLLDEILGGGGSCSQRAFYAILIPQKIGLFLTVRVNIVADSRTSNIKKERKTNGTFT</sequence>
<dbReference type="Proteomes" id="UP000682733">
    <property type="component" value="Unassembled WGS sequence"/>
</dbReference>
<dbReference type="Proteomes" id="UP000677228">
    <property type="component" value="Unassembled WGS sequence"/>
</dbReference>
<comment type="caution">
    <text evidence="1">The sequence shown here is derived from an EMBL/GenBank/DDBJ whole genome shotgun (WGS) entry which is preliminary data.</text>
</comment>
<evidence type="ECO:0000313" key="2">
    <source>
        <dbReference type="EMBL" id="CAF0949115.1"/>
    </source>
</evidence>
<dbReference type="AlphaFoldDB" id="A0A814BUD9"/>
<reference evidence="1" key="1">
    <citation type="submission" date="2021-02" db="EMBL/GenBank/DDBJ databases">
        <authorList>
            <person name="Nowell W R."/>
        </authorList>
    </citation>
    <scope>NUCLEOTIDE SEQUENCE</scope>
</reference>
<dbReference type="EMBL" id="CAJOBA010004776">
    <property type="protein sequence ID" value="CAF3723508.1"/>
    <property type="molecule type" value="Genomic_DNA"/>
</dbReference>
<gene>
    <name evidence="1" type="ORF">GPM918_LOCUS10262</name>
    <name evidence="2" type="ORF">OVA965_LOCUS12056</name>
    <name evidence="3" type="ORF">SRO942_LOCUS10263</name>
    <name evidence="4" type="ORF">TMI583_LOCUS12060</name>
</gene>
<evidence type="ECO:0000313" key="3">
    <source>
        <dbReference type="EMBL" id="CAF3710248.1"/>
    </source>
</evidence>
<keyword evidence="5" id="KW-1185">Reference proteome</keyword>
<dbReference type="Proteomes" id="UP000663829">
    <property type="component" value="Unassembled WGS sequence"/>
</dbReference>
<proteinExistence type="predicted"/>
<dbReference type="EMBL" id="CAJOBC010002003">
    <property type="protein sequence ID" value="CAF3710248.1"/>
    <property type="molecule type" value="Genomic_DNA"/>
</dbReference>
<protein>
    <submittedName>
        <fullName evidence="1">Uncharacterized protein</fullName>
    </submittedName>
</protein>
<organism evidence="1 5">
    <name type="scientific">Didymodactylos carnosus</name>
    <dbReference type="NCBI Taxonomy" id="1234261"/>
    <lineage>
        <taxon>Eukaryota</taxon>
        <taxon>Metazoa</taxon>
        <taxon>Spiralia</taxon>
        <taxon>Gnathifera</taxon>
        <taxon>Rotifera</taxon>
        <taxon>Eurotatoria</taxon>
        <taxon>Bdelloidea</taxon>
        <taxon>Philodinida</taxon>
        <taxon>Philodinidae</taxon>
        <taxon>Didymodactylos</taxon>
    </lineage>
</organism>
<accession>A0A814BUD9</accession>
<name>A0A814BUD9_9BILA</name>
<evidence type="ECO:0000313" key="1">
    <source>
        <dbReference type="EMBL" id="CAF0932518.1"/>
    </source>
</evidence>